<evidence type="ECO:0000259" key="17">
    <source>
        <dbReference type="PROSITE" id="PS51785"/>
    </source>
</evidence>
<dbReference type="OrthoDB" id="9763470at2"/>
<evidence type="ECO:0000256" key="12">
    <source>
        <dbReference type="ARBA" id="ARBA00046792"/>
    </source>
</evidence>
<keyword evidence="19" id="KW-1185">Reference proteome</keyword>
<dbReference type="InterPro" id="IPR023607">
    <property type="entry name" value="Exodeoxyribonuclease_I"/>
</dbReference>
<reference evidence="18 19" key="1">
    <citation type="submission" date="2019-03" db="EMBL/GenBank/DDBJ databases">
        <title>Genomic Encyclopedia of Type Strains, Phase IV (KMG-IV): sequencing the most valuable type-strain genomes for metagenomic binning, comparative biology and taxonomic classification.</title>
        <authorList>
            <person name="Goeker M."/>
        </authorList>
    </citation>
    <scope>NUCLEOTIDE SEQUENCE [LARGE SCALE GENOMIC DNA]</scope>
    <source>
        <strain evidence="18 19">DSM 21667</strain>
    </source>
</reference>
<dbReference type="GO" id="GO:0003677">
    <property type="term" value="F:DNA binding"/>
    <property type="evidence" value="ECO:0007669"/>
    <property type="project" value="UniProtKB-KW"/>
</dbReference>
<sequence length="482" mass="54641">MSPSHSASYLWHDYETTGADPRRDRPCQFAAIRTSLELDIIGEPVELFCTPAPDVLPHPQATLITGILPQQLLRDGVTEAVFAARVHEEMAVPGTCVVGYNSLRFDDEFTRNLLYRNFYEPYAREWENGNSRWDLIDLVRMCYALRPQGIEWPRRDDGTPSFRLEDLARANRLSQERAHDAVSDVHALIGLARLVRHAQPRLFDFYFALRRKQRAFELLDVAHATPVVHVSSRFPASRGCLAVVLPLAVHASQPNAVIVYDLDADPAELLQLDADAIADRVFSARADLPENVERIPLKLVHANRSPALAPLSALSGVDHERIGLNLERCLAHAERLRGQPGLAAKLQQVFARSYDDAKPDAELALYAGFLNDADKRLLRDVRATPPEQLATRTFAFRDARLGELLWRYRARNWPQNLSADEQLRWHAFCRERLSNKTELTTLTFDEYFATLATLRQDPAVATRSALLDALESWGRERQRELS</sequence>
<dbReference type="NCBIfam" id="NF008746">
    <property type="entry name" value="PRK11779.1"/>
    <property type="match status" value="1"/>
</dbReference>
<evidence type="ECO:0000313" key="19">
    <source>
        <dbReference type="Proteomes" id="UP000295293"/>
    </source>
</evidence>
<evidence type="ECO:0000256" key="3">
    <source>
        <dbReference type="ARBA" id="ARBA00019900"/>
    </source>
</evidence>
<comment type="caution">
    <text evidence="18">The sequence shown here is derived from an EMBL/GenBank/DDBJ whole genome shotgun (WGS) entry which is preliminary data.</text>
</comment>
<dbReference type="FunFam" id="3.30.420.10:FF:000033">
    <property type="entry name" value="Exodeoxyribonuclease I"/>
    <property type="match status" value="1"/>
</dbReference>
<dbReference type="InterPro" id="IPR058561">
    <property type="entry name" value="Exonuc_1_C"/>
</dbReference>
<dbReference type="InterPro" id="IPR036397">
    <property type="entry name" value="RNaseH_sf"/>
</dbReference>
<evidence type="ECO:0000256" key="9">
    <source>
        <dbReference type="ARBA" id="ARBA00022842"/>
    </source>
</evidence>
<evidence type="ECO:0000259" key="16">
    <source>
        <dbReference type="PROSITE" id="PS51784"/>
    </source>
</evidence>
<gene>
    <name evidence="18" type="ORF">DFR29_11723</name>
</gene>
<evidence type="ECO:0000256" key="14">
    <source>
        <dbReference type="PIRSR" id="PIRSR000977-1"/>
    </source>
</evidence>
<dbReference type="GO" id="GO:0006281">
    <property type="term" value="P:DNA repair"/>
    <property type="evidence" value="ECO:0007669"/>
    <property type="project" value="UniProtKB-KW"/>
</dbReference>
<dbReference type="Gene3D" id="3.30.420.10">
    <property type="entry name" value="Ribonuclease H-like superfamily/Ribonuclease H"/>
    <property type="match status" value="1"/>
</dbReference>
<evidence type="ECO:0000313" key="18">
    <source>
        <dbReference type="EMBL" id="TDR39119.1"/>
    </source>
</evidence>
<feature type="domain" description="ExoI SH3-like" evidence="16">
    <location>
        <begin position="200"/>
        <end position="354"/>
    </location>
</feature>
<dbReference type="AlphaFoldDB" id="A0A4R6YNS3"/>
<dbReference type="PIRSF" id="PIRSF000977">
    <property type="entry name" value="Exodeoxyribonuclease_I"/>
    <property type="match status" value="1"/>
</dbReference>
<comment type="subunit">
    <text evidence="12">Monomer. Interacts with ssb (via C-terminus); this interaction stimulates the exonuclease activity by recruiting the enzyme to its substrate.</text>
</comment>
<feature type="binding site" evidence="14">
    <location>
        <position position="163"/>
    </location>
    <ligand>
        <name>substrate</name>
    </ligand>
</feature>
<evidence type="ECO:0000256" key="13">
    <source>
        <dbReference type="PIRNR" id="PIRNR000977"/>
    </source>
</evidence>
<keyword evidence="5 15" id="KW-0479">Metal-binding</keyword>
<evidence type="ECO:0000256" key="11">
    <source>
        <dbReference type="ARBA" id="ARBA00023204"/>
    </source>
</evidence>
<dbReference type="EC" id="3.1.11.1" evidence="2 13"/>
<keyword evidence="8 13" id="KW-0269">Exonuclease</keyword>
<keyword evidence="9 15" id="KW-0460">Magnesium</keyword>
<protein>
    <recommendedName>
        <fullName evidence="3 13">Exodeoxyribonuclease I</fullName>
        <ecNumber evidence="2 13">3.1.11.1</ecNumber>
    </recommendedName>
</protein>
<dbReference type="InterPro" id="IPR012337">
    <property type="entry name" value="RNaseH-like_sf"/>
</dbReference>
<dbReference type="Proteomes" id="UP000295293">
    <property type="component" value="Unassembled WGS sequence"/>
</dbReference>
<dbReference type="GO" id="GO:0046872">
    <property type="term" value="F:metal ion binding"/>
    <property type="evidence" value="ECO:0007669"/>
    <property type="project" value="UniProtKB-KW"/>
</dbReference>
<comment type="cofactor">
    <cofactor evidence="15">
        <name>Mg(2+)</name>
        <dbReference type="ChEBI" id="CHEBI:18420"/>
    </cofactor>
    <text evidence="15">Binds 2 Mg(2+) ions per monomer.</text>
</comment>
<keyword evidence="6 13" id="KW-0227">DNA damage</keyword>
<comment type="catalytic activity">
    <reaction evidence="1 13">
        <text>Exonucleolytic cleavage in the 3'- to 5'-direction to yield nucleoside 5'-phosphates.</text>
        <dbReference type="EC" id="3.1.11.1"/>
    </reaction>
</comment>
<dbReference type="Pfam" id="PF26016">
    <property type="entry name" value="ExoI_C"/>
    <property type="match status" value="1"/>
</dbReference>
<dbReference type="InterPro" id="IPR013620">
    <property type="entry name" value="Exonuc_1_SH3"/>
</dbReference>
<feature type="binding site" evidence="15">
    <location>
        <position position="15"/>
    </location>
    <ligand>
        <name>Mg(2+)</name>
        <dbReference type="ChEBI" id="CHEBI:18420"/>
        <label>2</label>
    </ligand>
</feature>
<evidence type="ECO:0000256" key="8">
    <source>
        <dbReference type="ARBA" id="ARBA00022839"/>
    </source>
</evidence>
<dbReference type="Pfam" id="PF00929">
    <property type="entry name" value="RNase_T"/>
    <property type="match status" value="1"/>
</dbReference>
<dbReference type="InterPro" id="IPR034747">
    <property type="entry name" value="EXOI_SH3"/>
</dbReference>
<dbReference type="SUPFAM" id="SSF53098">
    <property type="entry name" value="Ribonuclease H-like"/>
    <property type="match status" value="1"/>
</dbReference>
<keyword evidence="4 13" id="KW-0540">Nuclease</keyword>
<evidence type="ECO:0000256" key="5">
    <source>
        <dbReference type="ARBA" id="ARBA00022723"/>
    </source>
</evidence>
<dbReference type="SMART" id="SM00479">
    <property type="entry name" value="EXOIII"/>
    <property type="match status" value="1"/>
</dbReference>
<evidence type="ECO:0000256" key="2">
    <source>
        <dbReference type="ARBA" id="ARBA00012108"/>
    </source>
</evidence>
<keyword evidence="10" id="KW-0238">DNA-binding</keyword>
<dbReference type="Pfam" id="PF08411">
    <property type="entry name" value="ExoI_SH3"/>
    <property type="match status" value="1"/>
</dbReference>
<evidence type="ECO:0000256" key="15">
    <source>
        <dbReference type="PIRSR" id="PIRSR000977-2"/>
    </source>
</evidence>
<accession>A0A4R6YNS3</accession>
<name>A0A4R6YNS3_9GAMM</name>
<dbReference type="PROSITE" id="PS51784">
    <property type="entry name" value="EXOI_SH3"/>
    <property type="match status" value="1"/>
</dbReference>
<dbReference type="InterPro" id="IPR038649">
    <property type="entry name" value="EXOI_SH3_sf"/>
</dbReference>
<evidence type="ECO:0000256" key="4">
    <source>
        <dbReference type="ARBA" id="ARBA00022722"/>
    </source>
</evidence>
<dbReference type="Gene3D" id="1.10.287.1240">
    <property type="match status" value="1"/>
</dbReference>
<dbReference type="RefSeq" id="WP_133820973.1">
    <property type="nucleotide sequence ID" value="NZ_SNZH01000017.1"/>
</dbReference>
<organism evidence="18 19">
    <name type="scientific">Tahibacter aquaticus</name>
    <dbReference type="NCBI Taxonomy" id="520092"/>
    <lineage>
        <taxon>Bacteria</taxon>
        <taxon>Pseudomonadati</taxon>
        <taxon>Pseudomonadota</taxon>
        <taxon>Gammaproteobacteria</taxon>
        <taxon>Lysobacterales</taxon>
        <taxon>Rhodanobacteraceae</taxon>
        <taxon>Tahibacter</taxon>
    </lineage>
</organism>
<evidence type="ECO:0000256" key="1">
    <source>
        <dbReference type="ARBA" id="ARBA00000563"/>
    </source>
</evidence>
<feature type="domain" description="ExoI C-terminal" evidence="17">
    <location>
        <begin position="357"/>
        <end position="478"/>
    </location>
</feature>
<dbReference type="Gene3D" id="1.20.1280.70">
    <property type="entry name" value="Exonuclease ExoI, domain 3"/>
    <property type="match status" value="1"/>
</dbReference>
<dbReference type="CDD" id="cd06138">
    <property type="entry name" value="ExoI_N"/>
    <property type="match status" value="1"/>
</dbReference>
<dbReference type="Gene3D" id="3.30.1520.20">
    <property type="entry name" value="Exonuclease ExoI, domain 2"/>
    <property type="match status" value="1"/>
</dbReference>
<dbReference type="PROSITE" id="PS51785">
    <property type="entry name" value="EXOI_C"/>
    <property type="match status" value="1"/>
</dbReference>
<evidence type="ECO:0000256" key="7">
    <source>
        <dbReference type="ARBA" id="ARBA00022801"/>
    </source>
</evidence>
<dbReference type="InterPro" id="IPR013520">
    <property type="entry name" value="Ribonucl_H"/>
</dbReference>
<feature type="binding site" evidence="15">
    <location>
        <position position="13"/>
    </location>
    <ligand>
        <name>Mg(2+)</name>
        <dbReference type="ChEBI" id="CHEBI:18420"/>
        <label>1</label>
    </ligand>
</feature>
<dbReference type="EMBL" id="SNZH01000017">
    <property type="protein sequence ID" value="TDR39119.1"/>
    <property type="molecule type" value="Genomic_DNA"/>
</dbReference>
<feature type="binding site" evidence="15">
    <location>
        <position position="184"/>
    </location>
    <ligand>
        <name>Mg(2+)</name>
        <dbReference type="ChEBI" id="CHEBI:18420"/>
        <label>2</label>
    </ligand>
</feature>
<feature type="binding site" evidence="14">
    <location>
        <position position="15"/>
    </location>
    <ligand>
        <name>substrate</name>
    </ligand>
</feature>
<keyword evidence="11 13" id="KW-0234">DNA repair</keyword>
<dbReference type="GO" id="GO:0008310">
    <property type="term" value="F:single-stranded DNA 3'-5' DNA exonuclease activity"/>
    <property type="evidence" value="ECO:0007669"/>
    <property type="project" value="UniProtKB-EC"/>
</dbReference>
<keyword evidence="7 13" id="KW-0378">Hydrolase</keyword>
<proteinExistence type="predicted"/>
<evidence type="ECO:0000256" key="10">
    <source>
        <dbReference type="ARBA" id="ARBA00023125"/>
    </source>
</evidence>
<evidence type="ECO:0000256" key="6">
    <source>
        <dbReference type="ARBA" id="ARBA00022763"/>
    </source>
</evidence>